<keyword evidence="2" id="KW-1185">Reference proteome</keyword>
<reference evidence="1 2" key="1">
    <citation type="journal article" date="2019" name="Int. J. Syst. Evol. Microbiol.">
        <title>The Global Catalogue of Microorganisms (GCM) 10K type strain sequencing project: providing services to taxonomists for standard genome sequencing and annotation.</title>
        <authorList>
            <consortium name="The Broad Institute Genomics Platform"/>
            <consortium name="The Broad Institute Genome Sequencing Center for Infectious Disease"/>
            <person name="Wu L."/>
            <person name="Ma J."/>
        </authorList>
    </citation>
    <scope>NUCLEOTIDE SEQUENCE [LARGE SCALE GENOMIC DNA]</scope>
    <source>
        <strain evidence="1 2">JCM 15591</strain>
    </source>
</reference>
<proteinExistence type="predicted"/>
<dbReference type="Proteomes" id="UP001501475">
    <property type="component" value="Unassembled WGS sequence"/>
</dbReference>
<dbReference type="RefSeq" id="WP_344067070.1">
    <property type="nucleotide sequence ID" value="NZ_BAAAPN010000057.1"/>
</dbReference>
<accession>A0ABN2KVG9</accession>
<dbReference type="InterPro" id="IPR052552">
    <property type="entry name" value="YeaO-like"/>
</dbReference>
<dbReference type="EMBL" id="BAAAPN010000057">
    <property type="protein sequence ID" value="GAA1765923.1"/>
    <property type="molecule type" value="Genomic_DNA"/>
</dbReference>
<dbReference type="Pfam" id="PF22752">
    <property type="entry name" value="DUF488-N3i"/>
    <property type="match status" value="1"/>
</dbReference>
<sequence>MTKATAQVRRIYDEPEADDGQRVLLDRLWPRGVSKARAQLPAWCKQVAPSTGLRRWYDHDPAKFDEFATRYREELKVDDHAAAYAQLEAMAAVGALTLLTAAKRDDISEAAVLAHLLRHREAEWPSSSRG</sequence>
<protein>
    <submittedName>
        <fullName evidence="1">DUF488 family protein</fullName>
    </submittedName>
</protein>
<name>A0ABN2KVG9_9MICO</name>
<dbReference type="PANTHER" id="PTHR36849:SF1">
    <property type="entry name" value="CYTOPLASMIC PROTEIN"/>
    <property type="match status" value="1"/>
</dbReference>
<gene>
    <name evidence="1" type="ORF">GCM10009810_25970</name>
</gene>
<evidence type="ECO:0000313" key="1">
    <source>
        <dbReference type="EMBL" id="GAA1765923.1"/>
    </source>
</evidence>
<evidence type="ECO:0000313" key="2">
    <source>
        <dbReference type="Proteomes" id="UP001501475"/>
    </source>
</evidence>
<organism evidence="1 2">
    <name type="scientific">Nostocoides vanveenii</name>
    <dbReference type="NCBI Taxonomy" id="330835"/>
    <lineage>
        <taxon>Bacteria</taxon>
        <taxon>Bacillati</taxon>
        <taxon>Actinomycetota</taxon>
        <taxon>Actinomycetes</taxon>
        <taxon>Micrococcales</taxon>
        <taxon>Intrasporangiaceae</taxon>
        <taxon>Nostocoides</taxon>
    </lineage>
</organism>
<dbReference type="PANTHER" id="PTHR36849">
    <property type="entry name" value="CYTOPLASMIC PROTEIN-RELATED"/>
    <property type="match status" value="1"/>
</dbReference>
<comment type="caution">
    <text evidence="1">The sequence shown here is derived from an EMBL/GenBank/DDBJ whole genome shotgun (WGS) entry which is preliminary data.</text>
</comment>